<dbReference type="GO" id="GO:0006508">
    <property type="term" value="P:proteolysis"/>
    <property type="evidence" value="ECO:0007669"/>
    <property type="project" value="UniProtKB-KW"/>
</dbReference>
<keyword evidence="2" id="KW-0645">Protease</keyword>
<keyword evidence="5" id="KW-0325">Glycoprotein</keyword>
<comment type="similarity">
    <text evidence="1">Belongs to the peptidase S28 family.</text>
</comment>
<keyword evidence="7" id="KW-1185">Reference proteome</keyword>
<dbReference type="GO" id="GO:0004180">
    <property type="term" value="F:carboxypeptidase activity"/>
    <property type="evidence" value="ECO:0007669"/>
    <property type="project" value="UniProtKB-KW"/>
</dbReference>
<name>A0A368H2L4_ANCCA</name>
<protein>
    <submittedName>
        <fullName evidence="6">Serine carboxypeptidase S28</fullName>
    </submittedName>
</protein>
<dbReference type="Proteomes" id="UP000252519">
    <property type="component" value="Unassembled WGS sequence"/>
</dbReference>
<gene>
    <name evidence="6" type="ORF">ANCCAN_03060</name>
</gene>
<dbReference type="AlphaFoldDB" id="A0A368H2L4"/>
<dbReference type="Pfam" id="PF05577">
    <property type="entry name" value="Peptidase_S28"/>
    <property type="match status" value="1"/>
</dbReference>
<evidence type="ECO:0000256" key="3">
    <source>
        <dbReference type="ARBA" id="ARBA00022729"/>
    </source>
</evidence>
<reference evidence="6 7" key="1">
    <citation type="submission" date="2014-10" db="EMBL/GenBank/DDBJ databases">
        <title>Draft genome of the hookworm Ancylostoma caninum.</title>
        <authorList>
            <person name="Mitreva M."/>
        </authorList>
    </citation>
    <scope>NUCLEOTIDE SEQUENCE [LARGE SCALE GENOMIC DNA]</scope>
    <source>
        <strain evidence="6 7">Baltimore</strain>
    </source>
</reference>
<dbReference type="EMBL" id="JOJR01000019">
    <property type="protein sequence ID" value="RCN50842.1"/>
    <property type="molecule type" value="Genomic_DNA"/>
</dbReference>
<proteinExistence type="inferred from homology"/>
<evidence type="ECO:0000256" key="1">
    <source>
        <dbReference type="ARBA" id="ARBA00011079"/>
    </source>
</evidence>
<keyword evidence="3" id="KW-0732">Signal</keyword>
<dbReference type="InterPro" id="IPR042269">
    <property type="entry name" value="Ser_carbopepase_S28_SKS"/>
</dbReference>
<dbReference type="OrthoDB" id="1735038at2759"/>
<keyword evidence="6" id="KW-0121">Carboxypeptidase</keyword>
<dbReference type="Gene3D" id="1.20.120.980">
    <property type="entry name" value="Serine carboxypeptidase S28, SKS domain"/>
    <property type="match status" value="1"/>
</dbReference>
<dbReference type="PANTHER" id="PTHR11010:SF34">
    <property type="entry name" value="SERINE PROTEASE F56F10.1-RELATED"/>
    <property type="match status" value="1"/>
</dbReference>
<dbReference type="InterPro" id="IPR008758">
    <property type="entry name" value="Peptidase_S28"/>
</dbReference>
<evidence type="ECO:0000313" key="6">
    <source>
        <dbReference type="EMBL" id="RCN50842.1"/>
    </source>
</evidence>
<sequence>MVYSNITQKVDHFSDSSTATWIQVSDFSQYFQSLYSGLVTIYVPRSRTLYRPGKSRFQRYQYNSKFYNASTGIVFLMIGGEGAVVPPGFWSFKPDSYSWNARMAFAGSISPPGDKWVRDESITMMQWAKEYGAAAFQLEHRFYGPKENSPTGKQDTGSLKLLSIDQALEDIKEFINQMNARYFAGTKTHWVTFGGSYPGSLSAFFRETYPEYTIGAMSSSSAVHVFVDYYGYLVHTEENYRAESNNCAEYIRTAFINMQKLAYSGQNGREQLQNIFDLCDPFDEYNVAKSMQFFYSNVIGYFQGINQYSGDNRNEATRNGLGIPMACQIMNNETLGDEMTRVKKIMDWYVTMNGGTVDCYPNSYKEFVRIYSDISYSNSLLDDVVATRSWIWQTCTELGYFQTTDGGNYGIFGSTLPVDFYSDQCTALFGPEYTLTSTYQSVAAVLRKYGGADAYRGTKVCFPNGSIDPWKSLGHLNSNAANKVQAYLIDGTAHCADMYPASPNDRKSLTDTRALLKSQLNDWIKDALAPTGSSSNSGLITTVAILLCFIYVRI</sequence>
<dbReference type="SUPFAM" id="SSF53474">
    <property type="entry name" value="alpha/beta-Hydrolases"/>
    <property type="match status" value="1"/>
</dbReference>
<evidence type="ECO:0000256" key="4">
    <source>
        <dbReference type="ARBA" id="ARBA00022801"/>
    </source>
</evidence>
<dbReference type="PANTHER" id="PTHR11010">
    <property type="entry name" value="PROTEASE S28 PRO-X CARBOXYPEPTIDASE-RELATED"/>
    <property type="match status" value="1"/>
</dbReference>
<evidence type="ECO:0000313" key="7">
    <source>
        <dbReference type="Proteomes" id="UP000252519"/>
    </source>
</evidence>
<accession>A0A368H2L4</accession>
<keyword evidence="4" id="KW-0378">Hydrolase</keyword>
<dbReference type="Gene3D" id="3.40.50.1820">
    <property type="entry name" value="alpha/beta hydrolase"/>
    <property type="match status" value="1"/>
</dbReference>
<dbReference type="GO" id="GO:0008239">
    <property type="term" value="F:dipeptidyl-peptidase activity"/>
    <property type="evidence" value="ECO:0007669"/>
    <property type="project" value="TreeGrafter"/>
</dbReference>
<evidence type="ECO:0000256" key="2">
    <source>
        <dbReference type="ARBA" id="ARBA00022670"/>
    </source>
</evidence>
<organism evidence="6 7">
    <name type="scientific">Ancylostoma caninum</name>
    <name type="common">Dog hookworm</name>
    <dbReference type="NCBI Taxonomy" id="29170"/>
    <lineage>
        <taxon>Eukaryota</taxon>
        <taxon>Metazoa</taxon>
        <taxon>Ecdysozoa</taxon>
        <taxon>Nematoda</taxon>
        <taxon>Chromadorea</taxon>
        <taxon>Rhabditida</taxon>
        <taxon>Rhabditina</taxon>
        <taxon>Rhabditomorpha</taxon>
        <taxon>Strongyloidea</taxon>
        <taxon>Ancylostomatidae</taxon>
        <taxon>Ancylostomatinae</taxon>
        <taxon>Ancylostoma</taxon>
    </lineage>
</organism>
<dbReference type="GO" id="GO:0070008">
    <property type="term" value="F:serine-type exopeptidase activity"/>
    <property type="evidence" value="ECO:0007669"/>
    <property type="project" value="InterPro"/>
</dbReference>
<dbReference type="InterPro" id="IPR029058">
    <property type="entry name" value="AB_hydrolase_fold"/>
</dbReference>
<comment type="caution">
    <text evidence="6">The sequence shown here is derived from an EMBL/GenBank/DDBJ whole genome shotgun (WGS) entry which is preliminary data.</text>
</comment>
<evidence type="ECO:0000256" key="5">
    <source>
        <dbReference type="ARBA" id="ARBA00023180"/>
    </source>
</evidence>